<feature type="compositionally biased region" description="Basic and acidic residues" evidence="1">
    <location>
        <begin position="27"/>
        <end position="51"/>
    </location>
</feature>
<accession>Q84NS2</accession>
<proteinExistence type="predicted"/>
<sequence length="90" mass="9617">MASGEDERVTEKRCDLGEMAEGLGFEDEAHGDVNRQPKTREDGGCSPRAERTEFRQRLELAEGGDSVVEKGKWAAPGLALAVATPAVAVC</sequence>
<evidence type="ECO:0000313" key="3">
    <source>
        <dbReference type="Proteomes" id="UP000000763"/>
    </source>
</evidence>
<dbReference type="AlphaFoldDB" id="Q84NS2"/>
<organism evidence="2 3">
    <name type="scientific">Oryza sativa subsp. japonica</name>
    <name type="common">Rice</name>
    <dbReference type="NCBI Taxonomy" id="39947"/>
    <lineage>
        <taxon>Eukaryota</taxon>
        <taxon>Viridiplantae</taxon>
        <taxon>Streptophyta</taxon>
        <taxon>Embryophyta</taxon>
        <taxon>Tracheophyta</taxon>
        <taxon>Spermatophyta</taxon>
        <taxon>Magnoliopsida</taxon>
        <taxon>Liliopsida</taxon>
        <taxon>Poales</taxon>
        <taxon>Poaceae</taxon>
        <taxon>BOP clade</taxon>
        <taxon>Oryzoideae</taxon>
        <taxon>Oryzeae</taxon>
        <taxon>Oryzinae</taxon>
        <taxon>Oryza</taxon>
        <taxon>Oryza sativa</taxon>
    </lineage>
</organism>
<feature type="compositionally biased region" description="Basic and acidic residues" evidence="1">
    <location>
        <begin position="1"/>
        <end position="16"/>
    </location>
</feature>
<protein>
    <submittedName>
        <fullName evidence="2">Uncharacterized protein</fullName>
    </submittedName>
</protein>
<dbReference type="Proteomes" id="UP000000763">
    <property type="component" value="Chromosome 7"/>
</dbReference>
<gene>
    <name evidence="2" type="primary">OSJNBa0075N02.139</name>
</gene>
<reference evidence="3" key="1">
    <citation type="journal article" date="2005" name="Nature">
        <title>The map-based sequence of the rice genome.</title>
        <authorList>
            <consortium name="International rice genome sequencing project (IRGSP)"/>
            <person name="Matsumoto T."/>
            <person name="Wu J."/>
            <person name="Kanamori H."/>
            <person name="Katayose Y."/>
            <person name="Fujisawa M."/>
            <person name="Namiki N."/>
            <person name="Mizuno H."/>
            <person name="Yamamoto K."/>
            <person name="Antonio B.A."/>
            <person name="Baba T."/>
            <person name="Sakata K."/>
            <person name="Nagamura Y."/>
            <person name="Aoki H."/>
            <person name="Arikawa K."/>
            <person name="Arita K."/>
            <person name="Bito T."/>
            <person name="Chiden Y."/>
            <person name="Fujitsuka N."/>
            <person name="Fukunaka R."/>
            <person name="Hamada M."/>
            <person name="Harada C."/>
            <person name="Hayashi A."/>
            <person name="Hijishita S."/>
            <person name="Honda M."/>
            <person name="Hosokawa S."/>
            <person name="Ichikawa Y."/>
            <person name="Idonuma A."/>
            <person name="Iijima M."/>
            <person name="Ikeda M."/>
            <person name="Ikeno M."/>
            <person name="Ito K."/>
            <person name="Ito S."/>
            <person name="Ito T."/>
            <person name="Ito Y."/>
            <person name="Ito Y."/>
            <person name="Iwabuchi A."/>
            <person name="Kamiya K."/>
            <person name="Karasawa W."/>
            <person name="Kurita K."/>
            <person name="Katagiri S."/>
            <person name="Kikuta A."/>
            <person name="Kobayashi H."/>
            <person name="Kobayashi N."/>
            <person name="Machita K."/>
            <person name="Maehara T."/>
            <person name="Masukawa M."/>
            <person name="Mizubayashi T."/>
            <person name="Mukai Y."/>
            <person name="Nagasaki H."/>
            <person name="Nagata Y."/>
            <person name="Naito S."/>
            <person name="Nakashima M."/>
            <person name="Nakama Y."/>
            <person name="Nakamichi Y."/>
            <person name="Nakamura M."/>
            <person name="Meguro A."/>
            <person name="Negishi M."/>
            <person name="Ohta I."/>
            <person name="Ohta T."/>
            <person name="Okamoto M."/>
            <person name="Ono N."/>
            <person name="Saji S."/>
            <person name="Sakaguchi M."/>
            <person name="Sakai K."/>
            <person name="Shibata M."/>
            <person name="Shimokawa T."/>
            <person name="Song J."/>
            <person name="Takazaki Y."/>
            <person name="Terasawa K."/>
            <person name="Tsugane M."/>
            <person name="Tsuji K."/>
            <person name="Ueda S."/>
            <person name="Waki K."/>
            <person name="Yamagata H."/>
            <person name="Yamamoto M."/>
            <person name="Yamamoto S."/>
            <person name="Yamane H."/>
            <person name="Yoshiki S."/>
            <person name="Yoshihara R."/>
            <person name="Yukawa K."/>
            <person name="Zhong H."/>
            <person name="Yano M."/>
            <person name="Yuan Q."/>
            <person name="Ouyang S."/>
            <person name="Liu J."/>
            <person name="Jones K.M."/>
            <person name="Gansberger K."/>
            <person name="Moffat K."/>
            <person name="Hill J."/>
            <person name="Bera J."/>
            <person name="Fadrosh D."/>
            <person name="Jin S."/>
            <person name="Johri S."/>
            <person name="Kim M."/>
            <person name="Overton L."/>
            <person name="Reardon M."/>
            <person name="Tsitrin T."/>
            <person name="Vuong H."/>
            <person name="Weaver B."/>
            <person name="Ciecko A."/>
            <person name="Tallon L."/>
            <person name="Jackson J."/>
            <person name="Pai G."/>
            <person name="Aken S.V."/>
            <person name="Utterback T."/>
            <person name="Reidmuller S."/>
            <person name="Feldblyum T."/>
            <person name="Hsiao J."/>
            <person name="Zismann V."/>
            <person name="Iobst S."/>
            <person name="de Vazeille A.R."/>
            <person name="Buell C.R."/>
            <person name="Ying K."/>
            <person name="Li Y."/>
            <person name="Lu T."/>
            <person name="Huang Y."/>
            <person name="Zhao Q."/>
            <person name="Feng Q."/>
            <person name="Zhang L."/>
            <person name="Zhu J."/>
            <person name="Weng Q."/>
            <person name="Mu J."/>
            <person name="Lu Y."/>
            <person name="Fan D."/>
            <person name="Liu Y."/>
            <person name="Guan J."/>
            <person name="Zhang Y."/>
            <person name="Yu S."/>
            <person name="Liu X."/>
            <person name="Zhang Y."/>
            <person name="Hong G."/>
            <person name="Han B."/>
            <person name="Choisne N."/>
            <person name="Demange N."/>
            <person name="Orjeda G."/>
            <person name="Samain S."/>
            <person name="Cattolico L."/>
            <person name="Pelletier E."/>
            <person name="Couloux A."/>
            <person name="Segurens B."/>
            <person name="Wincker P."/>
            <person name="D'Hont A."/>
            <person name="Scarpelli C."/>
            <person name="Weissenbach J."/>
            <person name="Salanoubat M."/>
            <person name="Quetier F."/>
            <person name="Yu Y."/>
            <person name="Kim H.R."/>
            <person name="Rambo T."/>
            <person name="Currie J."/>
            <person name="Collura K."/>
            <person name="Luo M."/>
            <person name="Yang T."/>
            <person name="Ammiraju J.S.S."/>
            <person name="Engler F."/>
            <person name="Soderlund C."/>
            <person name="Wing R.A."/>
            <person name="Palmer L.E."/>
            <person name="de la Bastide M."/>
            <person name="Spiegel L."/>
            <person name="Nascimento L."/>
            <person name="Zutavern T."/>
            <person name="O'Shaughnessy A."/>
            <person name="Dike S."/>
            <person name="Dedhia N."/>
            <person name="Preston R."/>
            <person name="Balija V."/>
            <person name="McCombie W.R."/>
            <person name="Chow T."/>
            <person name="Chen H."/>
            <person name="Chung M."/>
            <person name="Chen C."/>
            <person name="Shaw J."/>
            <person name="Wu H."/>
            <person name="Hsiao K."/>
            <person name="Chao Y."/>
            <person name="Chu M."/>
            <person name="Cheng C."/>
            <person name="Hour A."/>
            <person name="Lee P."/>
            <person name="Lin S."/>
            <person name="Lin Y."/>
            <person name="Liou J."/>
            <person name="Liu S."/>
            <person name="Hsing Y."/>
            <person name="Raghuvanshi S."/>
            <person name="Mohanty A."/>
            <person name="Bharti A.K."/>
            <person name="Gaur A."/>
            <person name="Gupta V."/>
            <person name="Kumar D."/>
            <person name="Ravi V."/>
            <person name="Vij S."/>
            <person name="Kapur A."/>
            <person name="Khurana P."/>
            <person name="Khurana P."/>
            <person name="Khurana J.P."/>
            <person name="Tyagi A.K."/>
            <person name="Gaikwad K."/>
            <person name="Singh A."/>
            <person name="Dalal V."/>
            <person name="Srivastava S."/>
            <person name="Dixit A."/>
            <person name="Pal A.K."/>
            <person name="Ghazi I.A."/>
            <person name="Yadav M."/>
            <person name="Pandit A."/>
            <person name="Bhargava A."/>
            <person name="Sureshbabu K."/>
            <person name="Batra K."/>
            <person name="Sharma T.R."/>
            <person name="Mohapatra T."/>
            <person name="Singh N.K."/>
            <person name="Messing J."/>
            <person name="Nelson A.B."/>
            <person name="Fuks G."/>
            <person name="Kavchok S."/>
            <person name="Keizer G."/>
            <person name="Linton E."/>
            <person name="Llaca V."/>
            <person name="Song R."/>
            <person name="Tanyolac B."/>
            <person name="Young S."/>
            <person name="Ho-Il K."/>
            <person name="Hahn J.H."/>
            <person name="Sangsakoo G."/>
            <person name="Vanavichit A."/>
            <person name="de Mattos Luiz.A.T."/>
            <person name="Zimmer P.D."/>
            <person name="Malone G."/>
            <person name="Dellagostin O."/>
            <person name="de Oliveira A.C."/>
            <person name="Bevan M."/>
            <person name="Bancroft I."/>
            <person name="Minx P."/>
            <person name="Cordum H."/>
            <person name="Wilson R."/>
            <person name="Cheng Z."/>
            <person name="Jin W."/>
            <person name="Jiang J."/>
            <person name="Leong S.A."/>
            <person name="Iwama H."/>
            <person name="Gojobori T."/>
            <person name="Itoh T."/>
            <person name="Niimura Y."/>
            <person name="Fujii Y."/>
            <person name="Habara T."/>
            <person name="Sakai H."/>
            <person name="Sato Y."/>
            <person name="Wilson G."/>
            <person name="Kumar K."/>
            <person name="McCouch S."/>
            <person name="Juretic N."/>
            <person name="Hoen D."/>
            <person name="Wright S."/>
            <person name="Bruskiewich R."/>
            <person name="Bureau T."/>
            <person name="Miyao A."/>
            <person name="Hirochika H."/>
            <person name="Nishikawa T."/>
            <person name="Kadowaki K."/>
            <person name="Sugiura M."/>
            <person name="Burr B."/>
            <person name="Sasaki T."/>
        </authorList>
    </citation>
    <scope>NUCLEOTIDE SEQUENCE [LARGE SCALE GENOMIC DNA]</scope>
    <source>
        <strain evidence="3">cv. Nipponbare</strain>
    </source>
</reference>
<reference evidence="3" key="2">
    <citation type="journal article" date="2008" name="Nucleic Acids Res.">
        <title>The rice annotation project database (RAP-DB): 2008 update.</title>
        <authorList>
            <consortium name="The rice annotation project (RAP)"/>
        </authorList>
    </citation>
    <scope>GENOME REANNOTATION</scope>
    <source>
        <strain evidence="3">cv. Nipponbare</strain>
    </source>
</reference>
<dbReference type="EMBL" id="AP005752">
    <property type="protein sequence ID" value="BAC65411.1"/>
    <property type="molecule type" value="Genomic_DNA"/>
</dbReference>
<feature type="region of interest" description="Disordered" evidence="1">
    <location>
        <begin position="1"/>
        <end position="51"/>
    </location>
</feature>
<evidence type="ECO:0000313" key="2">
    <source>
        <dbReference type="EMBL" id="BAC65411.1"/>
    </source>
</evidence>
<name>Q84NS2_ORYSJ</name>
<evidence type="ECO:0000256" key="1">
    <source>
        <dbReference type="SAM" id="MobiDB-lite"/>
    </source>
</evidence>